<evidence type="ECO:0000256" key="1">
    <source>
        <dbReference type="SAM" id="SignalP"/>
    </source>
</evidence>
<reference evidence="2 3" key="1">
    <citation type="submission" date="2019-02" db="EMBL/GenBank/DDBJ databases">
        <title>Deep-cultivation of Planctomycetes and their phenomic and genomic characterization uncovers novel biology.</title>
        <authorList>
            <person name="Wiegand S."/>
            <person name="Jogler M."/>
            <person name="Boedeker C."/>
            <person name="Pinto D."/>
            <person name="Vollmers J."/>
            <person name="Rivas-Marin E."/>
            <person name="Kohn T."/>
            <person name="Peeters S.H."/>
            <person name="Heuer A."/>
            <person name="Rast P."/>
            <person name="Oberbeckmann S."/>
            <person name="Bunk B."/>
            <person name="Jeske O."/>
            <person name="Meyerdierks A."/>
            <person name="Storesund J.E."/>
            <person name="Kallscheuer N."/>
            <person name="Luecker S."/>
            <person name="Lage O.M."/>
            <person name="Pohl T."/>
            <person name="Merkel B.J."/>
            <person name="Hornburger P."/>
            <person name="Mueller R.-W."/>
            <person name="Bruemmer F."/>
            <person name="Labrenz M."/>
            <person name="Spormann A.M."/>
            <person name="Op den Camp H."/>
            <person name="Overmann J."/>
            <person name="Amann R."/>
            <person name="Jetten M.S.M."/>
            <person name="Mascher T."/>
            <person name="Medema M.H."/>
            <person name="Devos D.P."/>
            <person name="Kaster A.-K."/>
            <person name="Ovreas L."/>
            <person name="Rohde M."/>
            <person name="Galperin M.Y."/>
            <person name="Jogler C."/>
        </authorList>
    </citation>
    <scope>NUCLEOTIDE SEQUENCE [LARGE SCALE GENOMIC DNA]</scope>
    <source>
        <strain evidence="2 3">Spa11</strain>
    </source>
</reference>
<feature type="chain" id="PRO_5021992721" description="Outer membrane protein beta-barrel domain-containing protein" evidence="1">
    <location>
        <begin position="16"/>
        <end position="397"/>
    </location>
</feature>
<dbReference type="RefSeq" id="WP_145383021.1">
    <property type="nucleotide sequence ID" value="NZ_CP036349.1"/>
</dbReference>
<name>A0A518K9Z1_9BACT</name>
<gene>
    <name evidence="2" type="ORF">Spa11_28200</name>
</gene>
<evidence type="ECO:0000313" key="2">
    <source>
        <dbReference type="EMBL" id="QDV74614.1"/>
    </source>
</evidence>
<evidence type="ECO:0008006" key="4">
    <source>
        <dbReference type="Google" id="ProtNLM"/>
    </source>
</evidence>
<evidence type="ECO:0000313" key="3">
    <source>
        <dbReference type="Proteomes" id="UP000316426"/>
    </source>
</evidence>
<dbReference type="Proteomes" id="UP000316426">
    <property type="component" value="Chromosome"/>
</dbReference>
<protein>
    <recommendedName>
        <fullName evidence="4">Outer membrane protein beta-barrel domain-containing protein</fullName>
    </recommendedName>
</protein>
<keyword evidence="3" id="KW-1185">Reference proteome</keyword>
<dbReference type="KEGG" id="bmei:Spa11_28200"/>
<dbReference type="EMBL" id="CP036349">
    <property type="protein sequence ID" value="QDV74614.1"/>
    <property type="molecule type" value="Genomic_DNA"/>
</dbReference>
<keyword evidence="1" id="KW-0732">Signal</keyword>
<feature type="signal peptide" evidence="1">
    <location>
        <begin position="1"/>
        <end position="15"/>
    </location>
</feature>
<dbReference type="AlphaFoldDB" id="A0A518K9Z1"/>
<accession>A0A518K9Z1</accession>
<proteinExistence type="predicted"/>
<organism evidence="2 3">
    <name type="scientific">Botrimarina mediterranea</name>
    <dbReference type="NCBI Taxonomy" id="2528022"/>
    <lineage>
        <taxon>Bacteria</taxon>
        <taxon>Pseudomonadati</taxon>
        <taxon>Planctomycetota</taxon>
        <taxon>Planctomycetia</taxon>
        <taxon>Pirellulales</taxon>
        <taxon>Lacipirellulaceae</taxon>
        <taxon>Botrimarina</taxon>
    </lineage>
</organism>
<sequence length="397" mass="43112" precursor="true">MLSLALGVATSVAYAQTVQLPYNGVPTPEWGAPAVTPMPQPTLGVPAPSFNPYMTSQGTPVFGSPVGPPPATSLPYAVAPQAPMSPAWGAPTAPANLANPSSAGAFGEGNAIGWQSGVYGFQQSDGSTVTWRQFLARLRYEHTLLLGDNTVDSFGMNRSEVASTLAVPINGSVETPLFVTPGFAFNWFDGPVADPAAVPRGPDMPPLAYDAYLDLAWNPQFTPQFGAELGFRTGVWTDFKEVNGDTVRLLGRGLGVVSITPQFDFLLGAVYLDRVRTKLLPAGGVRWRPSPEWDLYLVFPNPKIRRTWFSSGTADWWWYVAGEYGGSSWTLERAGFGDRVDYNDIRAILGVEWQTPRQATGHLEIGYAFDRELVFESQDPYRGKLDDAIMFRAGIGY</sequence>